<name>A0A0G1EP65_9BACT</name>
<dbReference type="PATRIC" id="fig|1618778.3.peg.68"/>
<comment type="cofactor">
    <cofactor evidence="1">
        <name>FMN</name>
        <dbReference type="ChEBI" id="CHEBI:58210"/>
    </cofactor>
</comment>
<accession>A0A0G1EP65</accession>
<dbReference type="InterPro" id="IPR035587">
    <property type="entry name" value="DUS-like_FMN-bd"/>
</dbReference>
<evidence type="ECO:0000313" key="8">
    <source>
        <dbReference type="Proteomes" id="UP000033907"/>
    </source>
</evidence>
<proteinExistence type="predicted"/>
<dbReference type="InterPro" id="IPR018517">
    <property type="entry name" value="tRNA_hU_synthase_CS"/>
</dbReference>
<protein>
    <submittedName>
        <fullName evidence="7">tRNA-dihydrouridine synthase</fullName>
    </submittedName>
</protein>
<dbReference type="SUPFAM" id="SSF51395">
    <property type="entry name" value="FMN-linked oxidoreductases"/>
    <property type="match status" value="1"/>
</dbReference>
<keyword evidence="3" id="KW-0288">FMN</keyword>
<evidence type="ECO:0000256" key="2">
    <source>
        <dbReference type="ARBA" id="ARBA00022630"/>
    </source>
</evidence>
<dbReference type="Gene3D" id="1.10.1200.80">
    <property type="entry name" value="Putative flavin oxidoreducatase, domain 2"/>
    <property type="match status" value="1"/>
</dbReference>
<keyword evidence="5" id="KW-0560">Oxidoreductase</keyword>
<reference evidence="7 8" key="1">
    <citation type="journal article" date="2015" name="Nature">
        <title>rRNA introns, odd ribosomes, and small enigmatic genomes across a large radiation of phyla.</title>
        <authorList>
            <person name="Brown C.T."/>
            <person name="Hug L.A."/>
            <person name="Thomas B.C."/>
            <person name="Sharon I."/>
            <person name="Castelle C.J."/>
            <person name="Singh A."/>
            <person name="Wilkins M.J."/>
            <person name="Williams K.H."/>
            <person name="Banfield J.F."/>
        </authorList>
    </citation>
    <scope>NUCLEOTIDE SEQUENCE [LARGE SCALE GENOMIC DNA]</scope>
</reference>
<sequence length="401" mass="44619">MNNFGFWEKLKKPIFALAPMANITDCAFRQIIAKYGKPNVFYTEFVSADGLAHPVAQEKLLVDLKYGENEHPIVAQIFGGKSENIKIASALCKELGFDGIDINMGCPDRSVEKQCAGAAMMKNPKLAREVIRAAKEGASGLPISVKTRIGYNPPPPKGFGRAGKNDYLLDKEWIKTLLEEDLAALIIHLRTRKEMSDAPAHWELMPRIVAIRNEMSKKTLILGNGDAVDTDDARKKCKKYGCDGVMLGRAIFGNPWLFANLARVKHDCQIEHPVSDSLVKKSQILNKFKKIFSLATQSRNSAERSECVAVSKKSESGAGISIQKKLSVMVEHTKLFEKMFVSNPLRQGSGRPSKNFAVMKKHYKAYVNGFNGAKELRIKLMEADNAEQVEKITNDFLAKIE</sequence>
<dbReference type="PROSITE" id="PS01136">
    <property type="entry name" value="UPF0034"/>
    <property type="match status" value="1"/>
</dbReference>
<feature type="domain" description="DUS-like FMN-binding" evidence="6">
    <location>
        <begin position="17"/>
        <end position="291"/>
    </location>
</feature>
<dbReference type="Proteomes" id="UP000033907">
    <property type="component" value="Unassembled WGS sequence"/>
</dbReference>
<organism evidence="7 8">
    <name type="scientific">Candidatus Nomurabacteria bacterium GW2011_GWF2_43_24</name>
    <dbReference type="NCBI Taxonomy" id="1618778"/>
    <lineage>
        <taxon>Bacteria</taxon>
        <taxon>Candidatus Nomuraibacteriota</taxon>
    </lineage>
</organism>
<dbReference type="InterPro" id="IPR024036">
    <property type="entry name" value="tRNA-dHydroUridine_Synthase_C"/>
</dbReference>
<comment type="caution">
    <text evidence="7">The sequence shown here is derived from an EMBL/GenBank/DDBJ whole genome shotgun (WGS) entry which is preliminary data.</text>
</comment>
<gene>
    <name evidence="7" type="ORF">UV91_C0001G0068</name>
</gene>
<evidence type="ECO:0000313" key="7">
    <source>
        <dbReference type="EMBL" id="KKT11856.1"/>
    </source>
</evidence>
<dbReference type="GO" id="GO:0017150">
    <property type="term" value="F:tRNA dihydrouridine synthase activity"/>
    <property type="evidence" value="ECO:0007669"/>
    <property type="project" value="InterPro"/>
</dbReference>
<evidence type="ECO:0000259" key="6">
    <source>
        <dbReference type="Pfam" id="PF01207"/>
    </source>
</evidence>
<dbReference type="EMBL" id="LCGH01000001">
    <property type="protein sequence ID" value="KKT11856.1"/>
    <property type="molecule type" value="Genomic_DNA"/>
</dbReference>
<dbReference type="Gene3D" id="3.20.20.70">
    <property type="entry name" value="Aldolase class I"/>
    <property type="match status" value="1"/>
</dbReference>
<evidence type="ECO:0000256" key="1">
    <source>
        <dbReference type="ARBA" id="ARBA00001917"/>
    </source>
</evidence>
<evidence type="ECO:0000256" key="4">
    <source>
        <dbReference type="ARBA" id="ARBA00022694"/>
    </source>
</evidence>
<dbReference type="PANTHER" id="PTHR11082">
    <property type="entry name" value="TRNA-DIHYDROURIDINE SYNTHASE"/>
    <property type="match status" value="1"/>
</dbReference>
<dbReference type="GO" id="GO:0050660">
    <property type="term" value="F:flavin adenine dinucleotide binding"/>
    <property type="evidence" value="ECO:0007669"/>
    <property type="project" value="InterPro"/>
</dbReference>
<keyword evidence="4" id="KW-0819">tRNA processing</keyword>
<keyword evidence="2" id="KW-0285">Flavoprotein</keyword>
<dbReference type="CDD" id="cd02801">
    <property type="entry name" value="DUS_like_FMN"/>
    <property type="match status" value="1"/>
</dbReference>
<evidence type="ECO:0000256" key="5">
    <source>
        <dbReference type="ARBA" id="ARBA00023002"/>
    </source>
</evidence>
<dbReference type="Pfam" id="PF01207">
    <property type="entry name" value="Dus"/>
    <property type="match status" value="1"/>
</dbReference>
<dbReference type="PANTHER" id="PTHR11082:SF25">
    <property type="entry name" value="DUS-LIKE FMN-BINDING DOMAIN-CONTAINING PROTEIN"/>
    <property type="match status" value="1"/>
</dbReference>
<dbReference type="AlphaFoldDB" id="A0A0G1EP65"/>
<evidence type="ECO:0000256" key="3">
    <source>
        <dbReference type="ARBA" id="ARBA00022643"/>
    </source>
</evidence>
<dbReference type="InterPro" id="IPR013785">
    <property type="entry name" value="Aldolase_TIM"/>
</dbReference>